<name>A0A173SJB3_9FIRM</name>
<dbReference type="Proteomes" id="UP000095495">
    <property type="component" value="Unassembled WGS sequence"/>
</dbReference>
<evidence type="ECO:0000313" key="1">
    <source>
        <dbReference type="EMBL" id="CUM90441.1"/>
    </source>
</evidence>
<proteinExistence type="predicted"/>
<dbReference type="Gene3D" id="3.90.550.10">
    <property type="entry name" value="Spore Coat Polysaccharide Biosynthesis Protein SpsA, Chain A"/>
    <property type="match status" value="1"/>
</dbReference>
<dbReference type="SUPFAM" id="SSF53756">
    <property type="entry name" value="UDP-Glycosyltransferase/glycogen phosphorylase"/>
    <property type="match status" value="1"/>
</dbReference>
<dbReference type="InterPro" id="IPR029044">
    <property type="entry name" value="Nucleotide-diphossugar_trans"/>
</dbReference>
<gene>
    <name evidence="1" type="ORF">ERS852420_01431</name>
</gene>
<dbReference type="Pfam" id="PF04464">
    <property type="entry name" value="Glyphos_transf"/>
    <property type="match status" value="1"/>
</dbReference>
<evidence type="ECO:0000313" key="2">
    <source>
        <dbReference type="Proteomes" id="UP000095495"/>
    </source>
</evidence>
<dbReference type="SUPFAM" id="SSF53448">
    <property type="entry name" value="Nucleotide-diphospho-sugar transferases"/>
    <property type="match status" value="1"/>
</dbReference>
<dbReference type="RefSeq" id="WP_055262270.1">
    <property type="nucleotide sequence ID" value="NZ_CYXV01000005.1"/>
</dbReference>
<dbReference type="EMBL" id="CYXV01000005">
    <property type="protein sequence ID" value="CUM90441.1"/>
    <property type="molecule type" value="Genomic_DNA"/>
</dbReference>
<keyword evidence="1" id="KW-0808">Transferase</keyword>
<accession>A0A173SJB3</accession>
<dbReference type="InterPro" id="IPR007554">
    <property type="entry name" value="Glycerophosphate_synth"/>
</dbReference>
<dbReference type="InterPro" id="IPR043148">
    <property type="entry name" value="TagF_C"/>
</dbReference>
<dbReference type="AlphaFoldDB" id="A0A173SJB3"/>
<sequence length="901" mass="106202">MNISIIWKLSADENSNLITLQCLKEQIIAADLNVQVLIYQKENDEKNRFISELETLKIKADKYALINENSLYEHAQKHVTGDIITYLNGGDRWTPGTLRQVQEISEKYSKNNIFMLRKVMPDGTGGAFAMDEMNKKIVVQDVTKEFYCYPFYFGGTFLSNKVFVENKFDETLGMETEKDFFLRLMAKEKKFIFLNSQIYESVEVQEGNSTFYEGIYKREWYEESFTEFWIPFLKNLKEKYGKVPSFIQYHFMFTVKSRIMSNLNNRNKHVISQGQEKLCLERMGQAFQYIEDDIMFDCQKIKESHLTDSMKWLCGILKYGGDFKFEKRYLSGNVYYGSKNTVFNKITNLKTNILFMNYENNMLSIDGTIHPILYSMSDDIFMLFNGKKYSLKYNGRYALTKIFGVSVYKGHSFHADFPLDKVKECELFCVADIGGEKIKINFSYESHFSRMSGAFANSYWCFGNVQKYMAIKNGEGIRVLAIGKREQRKQEHKLSKEMFLSFNKRAWLFLVIRKVYFMMRPIMKHKPIWMYLDKIYKGGDSSEYLYRYSVDQKDGNKHYYLIDKHTTDYKRLKKAGYKPLVRGSIKHRLVFLMADMMVISNSTVFAFNNYGLPNSSYVRDLVNFHVCCVQHGMSVQKIAVAQNRLRDNTRLYFCASKYEIENLSKPIYDYVGYDALKLTGVPRYDGLKNDDKKQIMISPTWRMQAAVPVRTSEGEQRDYNPLFKESTYFQVFNSLINDPRLIDAAKKYGYRIKYVLHPIVSAQVNDFDRNDYVDIIPAVGDMSYETMFRESSLMVTDFSGIQFDFAYMRKPLVYLHHKDIPQHYEEGTFFYDTMAFGEIAHDNDELIELLCEYMANGCKMKDEYVRRADDFFYYNDHNNCKRIYEIMVDYQKKKVLPYCHI</sequence>
<dbReference type="GO" id="GO:0047355">
    <property type="term" value="F:CDP-glycerol glycerophosphotransferase activity"/>
    <property type="evidence" value="ECO:0007669"/>
    <property type="project" value="InterPro"/>
</dbReference>
<reference evidence="1 2" key="1">
    <citation type="submission" date="2015-09" db="EMBL/GenBank/DDBJ databases">
        <authorList>
            <consortium name="Pathogen Informatics"/>
        </authorList>
    </citation>
    <scope>NUCLEOTIDE SEQUENCE [LARGE SCALE GENOMIC DNA]</scope>
    <source>
        <strain evidence="1 2">2789STDY5608863</strain>
    </source>
</reference>
<dbReference type="GO" id="GO:0016020">
    <property type="term" value="C:membrane"/>
    <property type="evidence" value="ECO:0007669"/>
    <property type="project" value="InterPro"/>
</dbReference>
<organism evidence="1 2">
    <name type="scientific">Roseburia faecis</name>
    <dbReference type="NCBI Taxonomy" id="301302"/>
    <lineage>
        <taxon>Bacteria</taxon>
        <taxon>Bacillati</taxon>
        <taxon>Bacillota</taxon>
        <taxon>Clostridia</taxon>
        <taxon>Lachnospirales</taxon>
        <taxon>Lachnospiraceae</taxon>
        <taxon>Roseburia</taxon>
    </lineage>
</organism>
<protein>
    <submittedName>
        <fullName evidence="1">CDP-Glycerol:Poly(Glycerophosphate) glycerophosphotransferase</fullName>
    </submittedName>
</protein>
<dbReference type="Gene3D" id="3.40.50.12580">
    <property type="match status" value="1"/>
</dbReference>